<reference evidence="4" key="1">
    <citation type="journal article" date="2019" name="Int. J. Syst. Evol. Microbiol.">
        <title>The Global Catalogue of Microorganisms (GCM) 10K type strain sequencing project: providing services to taxonomists for standard genome sequencing and annotation.</title>
        <authorList>
            <consortium name="The Broad Institute Genomics Platform"/>
            <consortium name="The Broad Institute Genome Sequencing Center for Infectious Disease"/>
            <person name="Wu L."/>
            <person name="Ma J."/>
        </authorList>
    </citation>
    <scope>NUCLEOTIDE SEQUENCE [LARGE SCALE GENOMIC DNA]</scope>
    <source>
        <strain evidence="4">JCM 16902</strain>
    </source>
</reference>
<feature type="transmembrane region" description="Helical" evidence="2">
    <location>
        <begin position="129"/>
        <end position="148"/>
    </location>
</feature>
<keyword evidence="4" id="KW-1185">Reference proteome</keyword>
<protein>
    <submittedName>
        <fullName evidence="3">Uncharacterized protein</fullName>
    </submittedName>
</protein>
<evidence type="ECO:0000256" key="2">
    <source>
        <dbReference type="SAM" id="Phobius"/>
    </source>
</evidence>
<gene>
    <name evidence="3" type="ORF">GCM10022223_13190</name>
</gene>
<evidence type="ECO:0000313" key="3">
    <source>
        <dbReference type="EMBL" id="GAA3599118.1"/>
    </source>
</evidence>
<keyword evidence="2" id="KW-0472">Membrane</keyword>
<evidence type="ECO:0000313" key="4">
    <source>
        <dbReference type="Proteomes" id="UP001501074"/>
    </source>
</evidence>
<dbReference type="EMBL" id="BAAAZO010000002">
    <property type="protein sequence ID" value="GAA3599118.1"/>
    <property type="molecule type" value="Genomic_DNA"/>
</dbReference>
<keyword evidence="2" id="KW-0812">Transmembrane</keyword>
<name>A0ABP6Z777_9ACTN</name>
<evidence type="ECO:0000256" key="1">
    <source>
        <dbReference type="SAM" id="MobiDB-lite"/>
    </source>
</evidence>
<feature type="transmembrane region" description="Helical" evidence="2">
    <location>
        <begin position="92"/>
        <end position="114"/>
    </location>
</feature>
<accession>A0ABP6Z777</accession>
<feature type="transmembrane region" description="Helical" evidence="2">
    <location>
        <begin position="62"/>
        <end position="80"/>
    </location>
</feature>
<organism evidence="3 4">
    <name type="scientific">Kineosporia mesophila</name>
    <dbReference type="NCBI Taxonomy" id="566012"/>
    <lineage>
        <taxon>Bacteria</taxon>
        <taxon>Bacillati</taxon>
        <taxon>Actinomycetota</taxon>
        <taxon>Actinomycetes</taxon>
        <taxon>Kineosporiales</taxon>
        <taxon>Kineosporiaceae</taxon>
        <taxon>Kineosporia</taxon>
    </lineage>
</organism>
<feature type="region of interest" description="Disordered" evidence="1">
    <location>
        <begin position="348"/>
        <end position="372"/>
    </location>
</feature>
<comment type="caution">
    <text evidence="3">The sequence shown here is derived from an EMBL/GenBank/DDBJ whole genome shotgun (WGS) entry which is preliminary data.</text>
</comment>
<feature type="transmembrane region" description="Helical" evidence="2">
    <location>
        <begin position="35"/>
        <end position="56"/>
    </location>
</feature>
<dbReference type="Proteomes" id="UP001501074">
    <property type="component" value="Unassembled WGS sequence"/>
</dbReference>
<proteinExistence type="predicted"/>
<dbReference type="RefSeq" id="WP_231489177.1">
    <property type="nucleotide sequence ID" value="NZ_BAAAZO010000002.1"/>
</dbReference>
<keyword evidence="2" id="KW-1133">Transmembrane helix</keyword>
<sequence length="372" mass="40077">MSGFLRGSTKAPDSGSSPARLAALRETPTEWRRGHLLGAAVALATLVVLTREVVVLDDPGYWSFYISGLLGGMTSLAELVSRYRDAPVVASISMPGLAYILVNVGAALCALYIVQKFHWDLGAGREHEQIAQIFLAGFGAAAVFRSSFLNVTCGEQRVSVGPYAVLHVILTAADRAVDRERALARTRHVRRAMRGISFEESADTLFTYTVATLQNLPPDEVASVTNKISFLRDSQNQRVPDSAKAQILGLSLMTLVGSKVLMQAAEHVRELQNERRTSGSTPHRVIRLPNDAGAPSRLSALIDVTLAQDEQIPLTILQQLLEARLGDFVPVMNARVKEGSLLVHGSPGAELVSRAPSGPGETPVTVDDHETV</sequence>